<proteinExistence type="predicted"/>
<comment type="caution">
    <text evidence="2">The sequence shown here is derived from an EMBL/GenBank/DDBJ whole genome shotgun (WGS) entry which is preliminary data.</text>
</comment>
<evidence type="ECO:0000313" key="3">
    <source>
        <dbReference type="Proteomes" id="UP001141327"/>
    </source>
</evidence>
<evidence type="ECO:0000313" key="2">
    <source>
        <dbReference type="EMBL" id="KAJ4452863.1"/>
    </source>
</evidence>
<dbReference type="Gene3D" id="1.10.287.620">
    <property type="entry name" value="Helix Hairpins"/>
    <property type="match status" value="1"/>
</dbReference>
<gene>
    <name evidence="2" type="ORF">PAPYR_12846</name>
</gene>
<keyword evidence="3" id="KW-1185">Reference proteome</keyword>
<sequence>MWCTCSSAGHSVCKECLPTCPTCGMHFDGSITATATGGAPDEALTRAQAEAAQAREELAHTRQTLDQTRQELAQARQELAQANQKIGDMTARFEAAAEARKVEEAEHDPKVAELLEKIRRCTGDTIRICGKELNDRCAIGLAAWLATNDTVTEYCYEGTDNQIMNPPGCARRDVDRQNPGEVVRCDAPCTAHPKSFRWPPFPTPSHITFHLPTRVTMTIDRPPPR</sequence>
<reference evidence="2" key="1">
    <citation type="journal article" date="2022" name="bioRxiv">
        <title>Genomics of Preaxostyla Flagellates Illuminates Evolutionary Transitions and the Path Towards Mitochondrial Loss.</title>
        <authorList>
            <person name="Novak L.V.F."/>
            <person name="Treitli S.C."/>
            <person name="Pyrih J."/>
            <person name="Halakuc P."/>
            <person name="Pipaliya S.V."/>
            <person name="Vacek V."/>
            <person name="Brzon O."/>
            <person name="Soukal P."/>
            <person name="Eme L."/>
            <person name="Dacks J.B."/>
            <person name="Karnkowska A."/>
            <person name="Elias M."/>
            <person name="Hampl V."/>
        </authorList>
    </citation>
    <scope>NUCLEOTIDE SEQUENCE</scope>
    <source>
        <strain evidence="2">RCP-MX</strain>
    </source>
</reference>
<keyword evidence="1" id="KW-0175">Coiled coil</keyword>
<dbReference type="EMBL" id="JAPMOS010000366">
    <property type="protein sequence ID" value="KAJ4452863.1"/>
    <property type="molecule type" value="Genomic_DNA"/>
</dbReference>
<accession>A0ABQ8U182</accession>
<protein>
    <submittedName>
        <fullName evidence="2">Uncharacterized protein</fullName>
    </submittedName>
</protein>
<dbReference type="Proteomes" id="UP001141327">
    <property type="component" value="Unassembled WGS sequence"/>
</dbReference>
<organism evidence="2 3">
    <name type="scientific">Paratrimastix pyriformis</name>
    <dbReference type="NCBI Taxonomy" id="342808"/>
    <lineage>
        <taxon>Eukaryota</taxon>
        <taxon>Metamonada</taxon>
        <taxon>Preaxostyla</taxon>
        <taxon>Paratrimastigidae</taxon>
        <taxon>Paratrimastix</taxon>
    </lineage>
</organism>
<feature type="coiled-coil region" evidence="1">
    <location>
        <begin position="44"/>
        <end position="92"/>
    </location>
</feature>
<evidence type="ECO:0000256" key="1">
    <source>
        <dbReference type="SAM" id="Coils"/>
    </source>
</evidence>
<name>A0ABQ8U182_9EUKA</name>